<dbReference type="AlphaFoldDB" id="A0A2H0UY91"/>
<dbReference type="Proteomes" id="UP000228906">
    <property type="component" value="Unassembled WGS sequence"/>
</dbReference>
<gene>
    <name evidence="1" type="ORF">COU03_03170</name>
</gene>
<name>A0A2H0UY91_9BACT</name>
<comment type="caution">
    <text evidence="1">The sequence shown here is derived from an EMBL/GenBank/DDBJ whole genome shotgun (WGS) entry which is preliminary data.</text>
</comment>
<sequence>MINREKIQNILKKQGDVRGAVFQTDANYILKLGSRDDLLKVENQLKEWGVDFQFKDAKSMSWYPVAWRVLSLLAIKEALGWDSAQIREMGKNAPKVSVIVKLFFKLFPDIEKFAQQIPNYWRKHYTAGELGVVELEKDKQTMLIRLKNFSFHPVLCQYLEGYFEQATKLTRPEDAVVTVKEVQCSFRDSVPYEAYQLNWTK</sequence>
<evidence type="ECO:0008006" key="3">
    <source>
        <dbReference type="Google" id="ProtNLM"/>
    </source>
</evidence>
<accession>A0A2H0UY91</accession>
<protein>
    <recommendedName>
        <fullName evidence="3">4-vinyl reductase 4VR domain-containing protein</fullName>
    </recommendedName>
</protein>
<dbReference type="EMBL" id="PFAV01000057">
    <property type="protein sequence ID" value="PIR91080.1"/>
    <property type="molecule type" value="Genomic_DNA"/>
</dbReference>
<organism evidence="1 2">
    <name type="scientific">bacterium (Candidatus Gribaldobacteria) CG10_big_fil_rev_8_21_14_0_10_41_12</name>
    <dbReference type="NCBI Taxonomy" id="2014277"/>
    <lineage>
        <taxon>Bacteria</taxon>
        <taxon>Candidatus Gribaldobacteria</taxon>
    </lineage>
</organism>
<reference evidence="2" key="1">
    <citation type="submission" date="2017-09" db="EMBL/GenBank/DDBJ databases">
        <title>Depth-based differentiation of microbial function through sediment-hosted aquifers and enrichment of novel symbionts in the deep terrestrial subsurface.</title>
        <authorList>
            <person name="Probst A.J."/>
            <person name="Ladd B."/>
            <person name="Jarett J.K."/>
            <person name="Geller-Mcgrath D.E."/>
            <person name="Sieber C.M.K."/>
            <person name="Emerson J.B."/>
            <person name="Anantharaman K."/>
            <person name="Thomas B.C."/>
            <person name="Malmstrom R."/>
            <person name="Stieglmeier M."/>
            <person name="Klingl A."/>
            <person name="Woyke T."/>
            <person name="Ryan C.M."/>
            <person name="Banfield J.F."/>
        </authorList>
    </citation>
    <scope>NUCLEOTIDE SEQUENCE [LARGE SCALE GENOMIC DNA]</scope>
</reference>
<evidence type="ECO:0000313" key="2">
    <source>
        <dbReference type="Proteomes" id="UP000228906"/>
    </source>
</evidence>
<evidence type="ECO:0000313" key="1">
    <source>
        <dbReference type="EMBL" id="PIR91080.1"/>
    </source>
</evidence>
<proteinExistence type="predicted"/>